<feature type="compositionally biased region" description="Basic residues" evidence="1">
    <location>
        <begin position="98"/>
        <end position="108"/>
    </location>
</feature>
<evidence type="ECO:0000313" key="3">
    <source>
        <dbReference type="EMBL" id="KAK0670061.1"/>
    </source>
</evidence>
<accession>A0AA39ZFI9</accession>
<dbReference type="Pfam" id="PF22980">
    <property type="entry name" value="Myb_DNA-bind_8"/>
    <property type="match status" value="1"/>
</dbReference>
<name>A0AA39ZFI9_9PEZI</name>
<evidence type="ECO:0000256" key="1">
    <source>
        <dbReference type="SAM" id="MobiDB-lite"/>
    </source>
</evidence>
<dbReference type="AlphaFoldDB" id="A0AA39ZFI9"/>
<feature type="region of interest" description="Disordered" evidence="1">
    <location>
        <begin position="239"/>
        <end position="274"/>
    </location>
</feature>
<feature type="compositionally biased region" description="Gly residues" evidence="1">
    <location>
        <begin position="250"/>
        <end position="259"/>
    </location>
</feature>
<dbReference type="Proteomes" id="UP001174997">
    <property type="component" value="Unassembled WGS sequence"/>
</dbReference>
<dbReference type="InterPro" id="IPR054505">
    <property type="entry name" value="Myb_DNA-bind_8"/>
</dbReference>
<gene>
    <name evidence="3" type="ORF">QBC41DRAFT_222705</name>
</gene>
<organism evidence="3 4">
    <name type="scientific">Cercophora samala</name>
    <dbReference type="NCBI Taxonomy" id="330535"/>
    <lineage>
        <taxon>Eukaryota</taxon>
        <taxon>Fungi</taxon>
        <taxon>Dikarya</taxon>
        <taxon>Ascomycota</taxon>
        <taxon>Pezizomycotina</taxon>
        <taxon>Sordariomycetes</taxon>
        <taxon>Sordariomycetidae</taxon>
        <taxon>Sordariales</taxon>
        <taxon>Lasiosphaeriaceae</taxon>
        <taxon>Cercophora</taxon>
    </lineage>
</organism>
<feature type="compositionally biased region" description="Low complexity" evidence="1">
    <location>
        <begin position="260"/>
        <end position="273"/>
    </location>
</feature>
<keyword evidence="4" id="KW-1185">Reference proteome</keyword>
<dbReference type="EMBL" id="JAULSY010000036">
    <property type="protein sequence ID" value="KAK0670061.1"/>
    <property type="molecule type" value="Genomic_DNA"/>
</dbReference>
<evidence type="ECO:0000259" key="2">
    <source>
        <dbReference type="Pfam" id="PF22980"/>
    </source>
</evidence>
<sequence length="297" mass="31680">MPAIDAEQHLKFLLSCIKHASAGKVNFDAVAQELGIVSKAAAAKRYERLLKAHDINPANIPKGGEASKTPKRKRKEKEDIPVKSETDESEELPMIAKKEKKTAARKGGKKGEEFDGDEKNDEGVKRLFEIPEFPRHRLDSKTEEGGEGGEEEEVVYLGESATGGRAQGGEGVKVVKVEEGVEGSGGGGWNYANQGFLFSQPSSASPPVMMGREGMVMMTGRSDPDLSLGRLPSLQSMGYFSGGSHVQEPRGGGYHGGVGSSSSSASASASAASGDVDLERIYQQQFGEQRGYEGWGN</sequence>
<feature type="domain" description="Myb-like DNA-binding" evidence="2">
    <location>
        <begin position="7"/>
        <end position="54"/>
    </location>
</feature>
<proteinExistence type="predicted"/>
<evidence type="ECO:0000313" key="4">
    <source>
        <dbReference type="Proteomes" id="UP001174997"/>
    </source>
</evidence>
<protein>
    <recommendedName>
        <fullName evidence="2">Myb-like DNA-binding domain-containing protein</fullName>
    </recommendedName>
</protein>
<feature type="compositionally biased region" description="Basic and acidic residues" evidence="1">
    <location>
        <begin position="76"/>
        <end position="86"/>
    </location>
</feature>
<reference evidence="3" key="1">
    <citation type="submission" date="2023-06" db="EMBL/GenBank/DDBJ databases">
        <title>Genome-scale phylogeny and comparative genomics of the fungal order Sordariales.</title>
        <authorList>
            <consortium name="Lawrence Berkeley National Laboratory"/>
            <person name="Hensen N."/>
            <person name="Bonometti L."/>
            <person name="Westerberg I."/>
            <person name="Brannstrom I.O."/>
            <person name="Guillou S."/>
            <person name="Cros-Aarteil S."/>
            <person name="Calhoun S."/>
            <person name="Haridas S."/>
            <person name="Kuo A."/>
            <person name="Mondo S."/>
            <person name="Pangilinan J."/>
            <person name="Riley R."/>
            <person name="Labutti K."/>
            <person name="Andreopoulos B."/>
            <person name="Lipzen A."/>
            <person name="Chen C."/>
            <person name="Yanf M."/>
            <person name="Daum C."/>
            <person name="Ng V."/>
            <person name="Clum A."/>
            <person name="Steindorff A."/>
            <person name="Ohm R."/>
            <person name="Martin F."/>
            <person name="Silar P."/>
            <person name="Natvig D."/>
            <person name="Lalanne C."/>
            <person name="Gautier V."/>
            <person name="Ament-Velasquez S.L."/>
            <person name="Kruys A."/>
            <person name="Hutchinson M.I."/>
            <person name="Powell A.J."/>
            <person name="Barry K."/>
            <person name="Miller A.N."/>
            <person name="Grigoriev I.V."/>
            <person name="Debuchy R."/>
            <person name="Gladieux P."/>
            <person name="Thoren M.H."/>
            <person name="Johannesson H."/>
        </authorList>
    </citation>
    <scope>NUCLEOTIDE SEQUENCE</scope>
    <source>
        <strain evidence="3">CBS 307.81</strain>
    </source>
</reference>
<feature type="region of interest" description="Disordered" evidence="1">
    <location>
        <begin position="56"/>
        <end position="120"/>
    </location>
</feature>
<comment type="caution">
    <text evidence="3">The sequence shown here is derived from an EMBL/GenBank/DDBJ whole genome shotgun (WGS) entry which is preliminary data.</text>
</comment>